<organism evidence="1 2">
    <name type="scientific">Saxibacter everestensis</name>
    <dbReference type="NCBI Taxonomy" id="2909229"/>
    <lineage>
        <taxon>Bacteria</taxon>
        <taxon>Bacillati</taxon>
        <taxon>Actinomycetota</taxon>
        <taxon>Actinomycetes</taxon>
        <taxon>Micrococcales</taxon>
        <taxon>Brevibacteriaceae</taxon>
        <taxon>Saxibacter</taxon>
    </lineage>
</organism>
<proteinExistence type="predicted"/>
<evidence type="ECO:0000313" key="1">
    <source>
        <dbReference type="EMBL" id="WGW10729.1"/>
    </source>
</evidence>
<protein>
    <submittedName>
        <fullName evidence="1">DUF5998 family protein</fullName>
    </submittedName>
</protein>
<gene>
    <name evidence="1" type="ORF">LWF01_11385</name>
</gene>
<dbReference type="InterPro" id="IPR046040">
    <property type="entry name" value="DUF5998"/>
</dbReference>
<accession>A0ABY8QP53</accession>
<evidence type="ECO:0000313" key="2">
    <source>
        <dbReference type="Proteomes" id="UP001209083"/>
    </source>
</evidence>
<sequence length="206" mass="22390">MSQPSATGKQPAQSVVPEEVLEDLQRAGYYPQLAAHVFGATLFGEPVRSHLVHVETHFDLEEVHRHITVLMLTPTRLLLGHIDDDPGGPGQGAFAQATTEDIPLARIRSVLIGHVFNNPEQFRPGQDPREVTVTLSWGGVSRVEMRPEDCADPQCDADHGYAGIIGGEDLALRVSSQAEGAQAVSRTLTFATELRHAAHIARTTQH</sequence>
<reference evidence="1 2" key="1">
    <citation type="submission" date="2023-05" db="EMBL/GenBank/DDBJ databases">
        <title>Lithophilousrod everest ZFBP1038 complete genpme.</title>
        <authorList>
            <person name="Tian M."/>
        </authorList>
    </citation>
    <scope>NUCLEOTIDE SEQUENCE [LARGE SCALE GENOMIC DNA]</scope>
    <source>
        <strain evidence="1 2">ZFBP1038</strain>
    </source>
</reference>
<dbReference type="Proteomes" id="UP001209083">
    <property type="component" value="Chromosome"/>
</dbReference>
<dbReference type="EMBL" id="CP090958">
    <property type="protein sequence ID" value="WGW10729.1"/>
    <property type="molecule type" value="Genomic_DNA"/>
</dbReference>
<dbReference type="Pfam" id="PF19461">
    <property type="entry name" value="DUF5998"/>
    <property type="match status" value="1"/>
</dbReference>
<dbReference type="RefSeq" id="WP_349637512.1">
    <property type="nucleotide sequence ID" value="NZ_CP090958.1"/>
</dbReference>
<keyword evidence="2" id="KW-1185">Reference proteome</keyword>
<name>A0ABY8QP53_9MICO</name>